<dbReference type="Proteomes" id="UP000276864">
    <property type="component" value="Unassembled WGS sequence"/>
</dbReference>
<dbReference type="InterPro" id="IPR029058">
    <property type="entry name" value="AB_hydrolase_fold"/>
</dbReference>
<evidence type="ECO:0000256" key="7">
    <source>
        <dbReference type="SAM" id="Phobius"/>
    </source>
</evidence>
<dbReference type="PANTHER" id="PTHR24305:SF168">
    <property type="entry name" value="P450, PUTATIVE (EUROFUNG)-RELATED"/>
    <property type="match status" value="1"/>
</dbReference>
<keyword evidence="7" id="KW-0812">Transmembrane</keyword>
<dbReference type="InterPro" id="IPR036396">
    <property type="entry name" value="Cyt_P450_sf"/>
</dbReference>
<feature type="transmembrane region" description="Helical" evidence="7">
    <location>
        <begin position="1294"/>
        <end position="1313"/>
    </location>
</feature>
<evidence type="ECO:0000313" key="11">
    <source>
        <dbReference type="Proteomes" id="UP000276864"/>
    </source>
</evidence>
<feature type="compositionally biased region" description="Low complexity" evidence="6">
    <location>
        <begin position="1228"/>
        <end position="1245"/>
    </location>
</feature>
<evidence type="ECO:0000256" key="5">
    <source>
        <dbReference type="ARBA" id="ARBA00023180"/>
    </source>
</evidence>
<dbReference type="CDD" id="cd11060">
    <property type="entry name" value="CYP57A1-like"/>
    <property type="match status" value="1"/>
</dbReference>
<dbReference type="GO" id="GO:0004185">
    <property type="term" value="F:serine-type carboxypeptidase activity"/>
    <property type="evidence" value="ECO:0007669"/>
    <property type="project" value="InterPro"/>
</dbReference>
<organism evidence="8 10">
    <name type="scientific">Hortaea werneckii</name>
    <name type="common">Black yeast</name>
    <name type="synonym">Cladosporium werneckii</name>
    <dbReference type="NCBI Taxonomy" id="91943"/>
    <lineage>
        <taxon>Eukaryota</taxon>
        <taxon>Fungi</taxon>
        <taxon>Dikarya</taxon>
        <taxon>Ascomycota</taxon>
        <taxon>Pezizomycotina</taxon>
        <taxon>Dothideomycetes</taxon>
        <taxon>Dothideomycetidae</taxon>
        <taxon>Mycosphaerellales</taxon>
        <taxon>Teratosphaeriaceae</taxon>
        <taxon>Hortaea</taxon>
    </lineage>
</organism>
<dbReference type="SUPFAM" id="SSF53474">
    <property type="entry name" value="alpha/beta-Hydrolases"/>
    <property type="match status" value="1"/>
</dbReference>
<dbReference type="Pfam" id="PF00450">
    <property type="entry name" value="Peptidase_S10"/>
    <property type="match status" value="1"/>
</dbReference>
<dbReference type="GO" id="GO:0006508">
    <property type="term" value="P:proteolysis"/>
    <property type="evidence" value="ECO:0007669"/>
    <property type="project" value="UniProtKB-KW"/>
</dbReference>
<gene>
    <name evidence="9" type="ORF">D0866_07616</name>
    <name evidence="8" type="ORF">D0867_01058</name>
</gene>
<keyword evidence="7" id="KW-1133">Transmembrane helix</keyword>
<dbReference type="Gene3D" id="1.10.630.10">
    <property type="entry name" value="Cytochrome P450"/>
    <property type="match status" value="1"/>
</dbReference>
<dbReference type="PANTHER" id="PTHR24305">
    <property type="entry name" value="CYTOCHROME P450"/>
    <property type="match status" value="1"/>
</dbReference>
<dbReference type="Proteomes" id="UP000271337">
    <property type="component" value="Unassembled WGS sequence"/>
</dbReference>
<evidence type="ECO:0000256" key="3">
    <source>
        <dbReference type="ARBA" id="ARBA00022670"/>
    </source>
</evidence>
<dbReference type="PROSITE" id="PS00131">
    <property type="entry name" value="CARBOXYPEPT_SER_SER"/>
    <property type="match status" value="1"/>
</dbReference>
<dbReference type="InterPro" id="IPR050121">
    <property type="entry name" value="Cytochrome_P450_monoxygenase"/>
</dbReference>
<feature type="region of interest" description="Disordered" evidence="6">
    <location>
        <begin position="1222"/>
        <end position="1261"/>
    </location>
</feature>
<dbReference type="PRINTS" id="PR00385">
    <property type="entry name" value="P450"/>
</dbReference>
<accession>A0A3M7ABU2</accession>
<keyword evidence="5" id="KW-0325">Glycoprotein</keyword>
<evidence type="ECO:0008006" key="12">
    <source>
        <dbReference type="Google" id="ProtNLM"/>
    </source>
</evidence>
<feature type="region of interest" description="Disordered" evidence="6">
    <location>
        <begin position="1159"/>
        <end position="1180"/>
    </location>
</feature>
<keyword evidence="2" id="KW-0121">Carboxypeptidase</keyword>
<dbReference type="GO" id="GO:0004497">
    <property type="term" value="F:monooxygenase activity"/>
    <property type="evidence" value="ECO:0007669"/>
    <property type="project" value="InterPro"/>
</dbReference>
<reference evidence="10 11" key="1">
    <citation type="journal article" date="2018" name="BMC Genomics">
        <title>Genomic evidence for intraspecific hybridization in a clonal and extremely halotolerant yeast.</title>
        <authorList>
            <person name="Gostincar C."/>
            <person name="Stajich J.E."/>
            <person name="Zupancic J."/>
            <person name="Zalar P."/>
            <person name="Gunde-Cimerman N."/>
        </authorList>
    </citation>
    <scope>NUCLEOTIDE SEQUENCE [LARGE SCALE GENOMIC DNA]</scope>
    <source>
        <strain evidence="9 11">EXF-6651</strain>
        <strain evidence="8 10">EXF-6669</strain>
    </source>
</reference>
<evidence type="ECO:0000256" key="2">
    <source>
        <dbReference type="ARBA" id="ARBA00022645"/>
    </source>
</evidence>
<keyword evidence="4" id="KW-0378">Hydrolase</keyword>
<evidence type="ECO:0000313" key="8">
    <source>
        <dbReference type="EMBL" id="RMY24933.1"/>
    </source>
</evidence>
<dbReference type="Pfam" id="PF00067">
    <property type="entry name" value="p450"/>
    <property type="match status" value="1"/>
</dbReference>
<sequence length="1314" mass="143582">MLSLTLLLGIALFAFYVARCVRTYYALRDFGGHWSAGWSRLWLLKTQSSGYMNKTFTEVNQKYGPTARIGPSMLITSDPELFKRMSAVRSPFTRGPWYAALKLHPEKDNITSYVDERKHGDIRNRMAPGYSGKDNQHLELDINHQLLKLLSLIEGKYVTKPKQGVFRVMDISRETSFFTLDVISKVAFGAALGFLDQDDDPFGYLANLAQMLPAIIVFGVYTELTNIMKIPLVKAALPKSTDKRGLGRVMGFAADRVRERFDRKPVIRQDMLASFIRHGLSQAELESETLTQITAGSDSTASALRMTLHYISTSPPILERLLAEAKAAIKAGEVSRPIIQDSEARQLPYLQACIKEGLRIYPPVTGLMAKMVPHGGAIINVNGVDKFAPTGTQIGWNSWSMMRDPDIFGPDVEMYRPERWLPMDASEKEYGRIAKMTETVGLCFGYGRFGCLGRGVATMELNKAVLEYKPRRHGQKTVVSRESHVGIRVEKMYAAAGMSCTFLKHHDASQPAASPKVGGEDAFMLLGDYRQGLQVLYLQPHQHQAICSYDFHVRRWVSYSSAEPSTLCHPEPPPAPIAGWFAAFIFSASAQYPPSATYQNILNSPLDPNITIAYKHPDAGTCETAFSTQKQYTGYIGLPPYTLEPIQQNYSINTFFWFVEARQVPEAAPLTIWLNGGPGSSSMVGMFNEVGPCEVLQTNNGGYGTQLRMWGWDRSSNLLFIDQPNEVGFSYDVAANGSFDLLRDQIFEPSAEEKGDLPDYLYQEGTFSSTSPNTTANTTDIAAAATWHFLQTWLAAFPQYNPARRVNVTSNLFTADEAGVNLFAESYGGKYGPVFARYFDQQNDLRANGTLPANSTLSIKLDSLGIINGMIDDAIQYGTYPDFAYNNTYDIQAITQTDQLNSLGMFDNPGQCLDRIKNCRIAMNATDPEGYGDVAATNQLCEDAQLWCQNVTAPYYANGYDPYDIRQHLPSPDPPAAYQEYLNNASVLAAIGAKINYTESSPYVQRAFISTGDTIRGGQVDDLAYLLNQGIRVALIYGDADYICNWIGGQAISLAVADRDNNCTLPSTTDAVAAMASSTPVAPACYASAFPAAGYAEIVVNSSFVGGAVRQYGNLSFSRIYDAGHFVPFFQPETAFTVFTRIIQGVDISTGDGVDLSTFGTTGPANSTRTNSAPSDTPSPTCWLRSINGTCSNEDILAMQQGEGVVSYGIFYRDEKSISLPSSSVAAGMPGSPMSSRPSMANTGNDGDDSDNESSSTSGVVVSDSATGLTGVYTATGTPSPTTGAASPMAVPSLAWFPIYVLGMSFIAGFLTTI</sequence>
<dbReference type="GO" id="GO:0016705">
    <property type="term" value="F:oxidoreductase activity, acting on paired donors, with incorporation or reduction of molecular oxygen"/>
    <property type="evidence" value="ECO:0007669"/>
    <property type="project" value="InterPro"/>
</dbReference>
<keyword evidence="3" id="KW-0645">Protease</keyword>
<protein>
    <recommendedName>
        <fullName evidence="12">Carboxypeptidase</fullName>
    </recommendedName>
</protein>
<dbReference type="SUPFAM" id="SSF48264">
    <property type="entry name" value="Cytochrome P450"/>
    <property type="match status" value="1"/>
</dbReference>
<name>A0A3M7ABU2_HORWE</name>
<keyword evidence="7" id="KW-0472">Membrane</keyword>
<dbReference type="InterPro" id="IPR001563">
    <property type="entry name" value="Peptidase_S10"/>
</dbReference>
<dbReference type="GO" id="GO:0020037">
    <property type="term" value="F:heme binding"/>
    <property type="evidence" value="ECO:0007669"/>
    <property type="project" value="InterPro"/>
</dbReference>
<dbReference type="GO" id="GO:0005506">
    <property type="term" value="F:iron ion binding"/>
    <property type="evidence" value="ECO:0007669"/>
    <property type="project" value="InterPro"/>
</dbReference>
<dbReference type="EMBL" id="QWIM01000786">
    <property type="protein sequence ID" value="RMY30974.1"/>
    <property type="molecule type" value="Genomic_DNA"/>
</dbReference>
<dbReference type="InterPro" id="IPR033124">
    <property type="entry name" value="Ser_caboxypep_his_AS"/>
</dbReference>
<comment type="caution">
    <text evidence="8">The sequence shown here is derived from an EMBL/GenBank/DDBJ whole genome shotgun (WGS) entry which is preliminary data.</text>
</comment>
<dbReference type="InterPro" id="IPR001128">
    <property type="entry name" value="Cyt_P450"/>
</dbReference>
<evidence type="ECO:0000256" key="4">
    <source>
        <dbReference type="ARBA" id="ARBA00022801"/>
    </source>
</evidence>
<evidence type="ECO:0000313" key="9">
    <source>
        <dbReference type="EMBL" id="RMY30974.1"/>
    </source>
</evidence>
<dbReference type="VEuPathDB" id="FungiDB:BTJ68_02957"/>
<dbReference type="EMBL" id="QWIL01000058">
    <property type="protein sequence ID" value="RMY24933.1"/>
    <property type="molecule type" value="Genomic_DNA"/>
</dbReference>
<dbReference type="Gene3D" id="3.40.50.1820">
    <property type="entry name" value="alpha/beta hydrolase"/>
    <property type="match status" value="1"/>
</dbReference>
<dbReference type="InterPro" id="IPR018202">
    <property type="entry name" value="Ser_caboxypep_ser_AS"/>
</dbReference>
<proteinExistence type="inferred from homology"/>
<comment type="similarity">
    <text evidence="1">Belongs to the peptidase S10 family.</text>
</comment>
<evidence type="ECO:0000313" key="10">
    <source>
        <dbReference type="Proteomes" id="UP000271337"/>
    </source>
</evidence>
<dbReference type="PROSITE" id="PS00560">
    <property type="entry name" value="CARBOXYPEPT_SER_HIS"/>
    <property type="match status" value="1"/>
</dbReference>
<evidence type="ECO:0000256" key="6">
    <source>
        <dbReference type="SAM" id="MobiDB-lite"/>
    </source>
</evidence>
<dbReference type="OrthoDB" id="443318at2759"/>
<evidence type="ECO:0000256" key="1">
    <source>
        <dbReference type="ARBA" id="ARBA00009431"/>
    </source>
</evidence>